<dbReference type="PANTHER" id="PTHR30589:SF0">
    <property type="entry name" value="PHOSPHATIDYLGLYCEROL--PROLIPOPROTEIN DIACYLGLYCERYL TRANSFERASE"/>
    <property type="match status" value="1"/>
</dbReference>
<reference evidence="9" key="1">
    <citation type="submission" date="2020-05" db="EMBL/GenBank/DDBJ databases">
        <authorList>
            <person name="Chiriac C."/>
            <person name="Salcher M."/>
            <person name="Ghai R."/>
            <person name="Kavagutti S V."/>
        </authorList>
    </citation>
    <scope>NUCLEOTIDE SEQUENCE</scope>
</reference>
<feature type="transmembrane region" description="Helical" evidence="7">
    <location>
        <begin position="94"/>
        <end position="117"/>
    </location>
</feature>
<accession>A0A6J7SAV5</accession>
<feature type="transmembrane region" description="Helical" evidence="7">
    <location>
        <begin position="23"/>
        <end position="43"/>
    </location>
</feature>
<sequence>MSLLFGSIPSPPFQELVLGPLHFRMYGLCIALGVLASVTLARHRWAARGGDPEDITTVALVAVPAGLIGARLYHVITDWPDLYSDGRWWPNAFFVWKGGLGIPGGVLLGALAAIFMARRMKMDWKLMADAAAPALPIAQAIGRLGNYFNQELYGRPTGLPWGLQVENPPLRYPVETLFHPTFLYEGLWNLALAGLIVFLGRKLVLKPGRWFAVYILGYGIGRLWVESLRIDFANEIFGLRVNTWISLFAIIGGATWLFWKGNPVDSVSTAELRAGGDPLAGLIQLAPAFHTGIDEDTDADSDVGPDIGPETDRDSEEAGSDLIAETGPQVDGPISEVSVSEDNAGEPTDGINPEETA</sequence>
<dbReference type="PROSITE" id="PS01311">
    <property type="entry name" value="LGT"/>
    <property type="match status" value="1"/>
</dbReference>
<dbReference type="GO" id="GO:0005886">
    <property type="term" value="C:plasma membrane"/>
    <property type="evidence" value="ECO:0007669"/>
    <property type="project" value="InterPro"/>
</dbReference>
<feature type="transmembrane region" description="Helical" evidence="7">
    <location>
        <begin position="55"/>
        <end position="74"/>
    </location>
</feature>
<feature type="compositionally biased region" description="Acidic residues" evidence="6">
    <location>
        <begin position="294"/>
        <end position="303"/>
    </location>
</feature>
<evidence type="ECO:0000256" key="7">
    <source>
        <dbReference type="SAM" id="Phobius"/>
    </source>
</evidence>
<dbReference type="InterPro" id="IPR001640">
    <property type="entry name" value="Lgt"/>
</dbReference>
<feature type="transmembrane region" description="Helical" evidence="7">
    <location>
        <begin position="237"/>
        <end position="259"/>
    </location>
</feature>
<feature type="transmembrane region" description="Helical" evidence="7">
    <location>
        <begin position="181"/>
        <end position="201"/>
    </location>
</feature>
<evidence type="ECO:0000256" key="5">
    <source>
        <dbReference type="ARBA" id="ARBA00023136"/>
    </source>
</evidence>
<dbReference type="GO" id="GO:0008961">
    <property type="term" value="F:phosphatidylglycerol-prolipoprotein diacylglyceryl transferase activity"/>
    <property type="evidence" value="ECO:0007669"/>
    <property type="project" value="InterPro"/>
</dbReference>
<dbReference type="Pfam" id="PF01790">
    <property type="entry name" value="LGT"/>
    <property type="match status" value="1"/>
</dbReference>
<feature type="transmembrane region" description="Helical" evidence="7">
    <location>
        <begin position="207"/>
        <end position="225"/>
    </location>
</feature>
<protein>
    <submittedName>
        <fullName evidence="9">Unannotated protein</fullName>
    </submittedName>
</protein>
<feature type="region of interest" description="Disordered" evidence="6">
    <location>
        <begin position="294"/>
        <end position="357"/>
    </location>
</feature>
<evidence type="ECO:0000256" key="2">
    <source>
        <dbReference type="ARBA" id="ARBA00022679"/>
    </source>
</evidence>
<evidence type="ECO:0000256" key="6">
    <source>
        <dbReference type="SAM" id="MobiDB-lite"/>
    </source>
</evidence>
<evidence type="ECO:0000256" key="1">
    <source>
        <dbReference type="ARBA" id="ARBA00022475"/>
    </source>
</evidence>
<dbReference type="EMBL" id="CAFBOG010000213">
    <property type="protein sequence ID" value="CAB4994014.1"/>
    <property type="molecule type" value="Genomic_DNA"/>
</dbReference>
<dbReference type="HAMAP" id="MF_01147">
    <property type="entry name" value="Lgt"/>
    <property type="match status" value="1"/>
</dbReference>
<organism evidence="9">
    <name type="scientific">freshwater metagenome</name>
    <dbReference type="NCBI Taxonomy" id="449393"/>
    <lineage>
        <taxon>unclassified sequences</taxon>
        <taxon>metagenomes</taxon>
        <taxon>ecological metagenomes</taxon>
    </lineage>
</organism>
<evidence type="ECO:0000313" key="9">
    <source>
        <dbReference type="EMBL" id="CAB5038166.1"/>
    </source>
</evidence>
<keyword evidence="5 7" id="KW-0472">Membrane</keyword>
<dbReference type="PANTHER" id="PTHR30589">
    <property type="entry name" value="PROLIPOPROTEIN DIACYLGLYCERYL TRANSFERASE"/>
    <property type="match status" value="1"/>
</dbReference>
<gene>
    <name evidence="8" type="ORF">UFOPK3914_01762</name>
    <name evidence="9" type="ORF">UFOPK4173_01499</name>
</gene>
<dbReference type="AlphaFoldDB" id="A0A6J7SAV5"/>
<dbReference type="GO" id="GO:0042158">
    <property type="term" value="P:lipoprotein biosynthetic process"/>
    <property type="evidence" value="ECO:0007669"/>
    <property type="project" value="InterPro"/>
</dbReference>
<evidence type="ECO:0000256" key="3">
    <source>
        <dbReference type="ARBA" id="ARBA00022692"/>
    </source>
</evidence>
<keyword evidence="4 7" id="KW-1133">Transmembrane helix</keyword>
<dbReference type="EMBL" id="CAFBPW010000203">
    <property type="protein sequence ID" value="CAB5038166.1"/>
    <property type="molecule type" value="Genomic_DNA"/>
</dbReference>
<keyword evidence="1" id="KW-1003">Cell membrane</keyword>
<keyword evidence="3 7" id="KW-0812">Transmembrane</keyword>
<keyword evidence="2" id="KW-0808">Transferase</keyword>
<evidence type="ECO:0000256" key="4">
    <source>
        <dbReference type="ARBA" id="ARBA00022989"/>
    </source>
</evidence>
<dbReference type="NCBIfam" id="TIGR00544">
    <property type="entry name" value="lgt"/>
    <property type="match status" value="1"/>
</dbReference>
<name>A0A6J7SAV5_9ZZZZ</name>
<evidence type="ECO:0000313" key="8">
    <source>
        <dbReference type="EMBL" id="CAB4994014.1"/>
    </source>
</evidence>
<proteinExistence type="inferred from homology"/>